<dbReference type="VEuPathDB" id="FungiDB:B1J91_G03025g"/>
<dbReference type="Pfam" id="PF01798">
    <property type="entry name" value="Nop"/>
    <property type="match status" value="1"/>
</dbReference>
<comment type="caution">
    <text evidence="11">The sequence shown here is derived from an EMBL/GenBank/DDBJ whole genome shotgun (WGS) entry which is preliminary data.</text>
</comment>
<evidence type="ECO:0000256" key="9">
    <source>
        <dbReference type="SAM" id="MobiDB-lite"/>
    </source>
</evidence>
<dbReference type="GO" id="GO:0005687">
    <property type="term" value="C:U4 snRNP"/>
    <property type="evidence" value="ECO:0007669"/>
    <property type="project" value="TreeGrafter"/>
</dbReference>
<dbReference type="VEuPathDB" id="FungiDB:GWK60_G02893"/>
<dbReference type="InterPro" id="IPR027105">
    <property type="entry name" value="Prp31"/>
</dbReference>
<dbReference type="AlphaFoldDB" id="A0A0W0D5Y8"/>
<evidence type="ECO:0000256" key="7">
    <source>
        <dbReference type="ARBA" id="ARBA00023242"/>
    </source>
</evidence>
<keyword evidence="6" id="KW-0508">mRNA splicing</keyword>
<protein>
    <submittedName>
        <fullName evidence="11">Pre-mRNA-processing factor 31</fullName>
    </submittedName>
</protein>
<sequence>MFDIESEADLLADLDNDFEDNEISDGGDELEDKSIEDLDVTEAYDFKDQHYEANDEDQIIVDNSAKTLKDLVKYLGAKSNVDHKGLQTEIVNLETIKHLIAISSNEPEIIKTLNEIQQYCKVISEKCYFELTEIYEDKFSELKSILRLPHQYAQCISLLEQGLELEQVVLRFEELCSTSRELIMVLNMSLRADYKGNYKLTDTNKKSLHKLTSIIFEAHDIIRFVSVEIANRIGEIAPNLCALLGTNTASLLVSHTGGLLQLSKIPSCNIANIGKKNTKDHNILNFSNPGGYIFQNELVQNQPIENHKQMMRMLSSKVSLAARVDAGLKTGDKNNKLGKQWRVEIEEKIKKIRAPPNISDVKALPIPEDKPKKKRAGRKFRKYKEQFKLSGTRQLQNRMVFGKQEATIYDTFGDEVGLGMTSQRKNGLAISTTGSSFGVKKPQYIQKKLKDSKRSTQEYIDALADRIDEHANLIKPNGS</sequence>
<dbReference type="SUPFAM" id="SSF89124">
    <property type="entry name" value="Nop domain"/>
    <property type="match status" value="1"/>
</dbReference>
<dbReference type="GO" id="GO:0046540">
    <property type="term" value="C:U4/U6 x U5 tri-snRNP complex"/>
    <property type="evidence" value="ECO:0007669"/>
    <property type="project" value="EnsemblFungi"/>
</dbReference>
<dbReference type="PANTHER" id="PTHR13904">
    <property type="entry name" value="PRE-MRNA SPLICING FACTOR PRP31"/>
    <property type="match status" value="1"/>
</dbReference>
<comment type="similarity">
    <text evidence="2">Belongs to the PRP31 family.</text>
</comment>
<keyword evidence="4" id="KW-0747">Spliceosome</keyword>
<evidence type="ECO:0000256" key="1">
    <source>
        <dbReference type="ARBA" id="ARBA00004123"/>
    </source>
</evidence>
<feature type="region of interest" description="Disordered" evidence="9">
    <location>
        <begin position="15"/>
        <end position="34"/>
    </location>
</feature>
<dbReference type="Pfam" id="PF09785">
    <property type="entry name" value="Prp31_C"/>
    <property type="match status" value="1"/>
</dbReference>
<dbReference type="Proteomes" id="UP000054886">
    <property type="component" value="Unassembled WGS sequence"/>
</dbReference>
<evidence type="ECO:0000313" key="12">
    <source>
        <dbReference type="Proteomes" id="UP000054886"/>
    </source>
</evidence>
<evidence type="ECO:0000259" key="10">
    <source>
        <dbReference type="PROSITE" id="PS51358"/>
    </source>
</evidence>
<evidence type="ECO:0000256" key="5">
    <source>
        <dbReference type="ARBA" id="ARBA00022884"/>
    </source>
</evidence>
<keyword evidence="5" id="KW-0694">RNA-binding</keyword>
<proteinExistence type="inferred from homology"/>
<feature type="domain" description="Nop" evidence="10">
    <location>
        <begin position="236"/>
        <end position="354"/>
    </location>
</feature>
<keyword evidence="3" id="KW-0507">mRNA processing</keyword>
<keyword evidence="8" id="KW-0687">Ribonucleoprotein</keyword>
<evidence type="ECO:0000256" key="8">
    <source>
        <dbReference type="ARBA" id="ARBA00023274"/>
    </source>
</evidence>
<dbReference type="VEuPathDB" id="FungiDB:GVI51_G02893"/>
<dbReference type="InterPro" id="IPR036070">
    <property type="entry name" value="Nop_dom_sf"/>
</dbReference>
<gene>
    <name evidence="11" type="ORF">AO440_001609</name>
</gene>
<reference evidence="11 12" key="1">
    <citation type="submission" date="2015-10" db="EMBL/GenBank/DDBJ databases">
        <title>Draft genomes sequences of Candida glabrata isolates 1A, 1B, 2A, 2B, 3A and 3B.</title>
        <authorList>
            <person name="Haavelsrud O.E."/>
            <person name="Gaustad P."/>
        </authorList>
    </citation>
    <scope>NUCLEOTIDE SEQUENCE [LARGE SCALE GENOMIC DNA]</scope>
    <source>
        <strain evidence="11">910700640</strain>
    </source>
</reference>
<accession>A0A0W0D5Y8</accession>
<dbReference type="InterPro" id="IPR042239">
    <property type="entry name" value="Nop_C"/>
</dbReference>
<evidence type="ECO:0000256" key="3">
    <source>
        <dbReference type="ARBA" id="ARBA00022664"/>
    </source>
</evidence>
<dbReference type="SMART" id="SM00931">
    <property type="entry name" value="NOSIC"/>
    <property type="match status" value="1"/>
</dbReference>
<dbReference type="GO" id="GO:0000244">
    <property type="term" value="P:spliceosomal tri-snRNP complex assembly"/>
    <property type="evidence" value="ECO:0007669"/>
    <property type="project" value="InterPro"/>
</dbReference>
<evidence type="ECO:0000256" key="6">
    <source>
        <dbReference type="ARBA" id="ARBA00023187"/>
    </source>
</evidence>
<dbReference type="VEuPathDB" id="FungiDB:CAGL0G03025g"/>
<name>A0A0W0D5Y8_CANGB</name>
<organism evidence="11 12">
    <name type="scientific">Candida glabrata</name>
    <name type="common">Yeast</name>
    <name type="synonym">Torulopsis glabrata</name>
    <dbReference type="NCBI Taxonomy" id="5478"/>
    <lineage>
        <taxon>Eukaryota</taxon>
        <taxon>Fungi</taxon>
        <taxon>Dikarya</taxon>
        <taxon>Ascomycota</taxon>
        <taxon>Saccharomycotina</taxon>
        <taxon>Saccharomycetes</taxon>
        <taxon>Saccharomycetales</taxon>
        <taxon>Saccharomycetaceae</taxon>
        <taxon>Nakaseomyces</taxon>
    </lineage>
</organism>
<dbReference type="EMBL" id="LLZZ01000107">
    <property type="protein sequence ID" value="KTB07568.1"/>
    <property type="molecule type" value="Genomic_DNA"/>
</dbReference>
<evidence type="ECO:0000313" key="11">
    <source>
        <dbReference type="EMBL" id="KTB07568.1"/>
    </source>
</evidence>
<dbReference type="PROSITE" id="PS51358">
    <property type="entry name" value="NOP"/>
    <property type="match status" value="1"/>
</dbReference>
<keyword evidence="7" id="KW-0539">Nucleus</keyword>
<dbReference type="Gene3D" id="1.10.287.4070">
    <property type="match status" value="1"/>
</dbReference>
<evidence type="ECO:0000256" key="2">
    <source>
        <dbReference type="ARBA" id="ARBA00005572"/>
    </source>
</evidence>
<dbReference type="PANTHER" id="PTHR13904:SF0">
    <property type="entry name" value="U4_U6 SMALL NUCLEAR RIBONUCLEOPROTEIN PRP31"/>
    <property type="match status" value="1"/>
</dbReference>
<dbReference type="GO" id="GO:0071011">
    <property type="term" value="C:precatalytic spliceosome"/>
    <property type="evidence" value="ECO:0007669"/>
    <property type="project" value="TreeGrafter"/>
</dbReference>
<feature type="compositionally biased region" description="Acidic residues" evidence="9">
    <location>
        <begin position="15"/>
        <end position="31"/>
    </location>
</feature>
<dbReference type="Gene3D" id="1.10.246.90">
    <property type="entry name" value="Nop domain"/>
    <property type="match status" value="1"/>
</dbReference>
<dbReference type="GO" id="GO:0003723">
    <property type="term" value="F:RNA binding"/>
    <property type="evidence" value="ECO:0007669"/>
    <property type="project" value="UniProtKB-KW"/>
</dbReference>
<comment type="subcellular location">
    <subcellularLocation>
        <location evidence="1">Nucleus</location>
    </subcellularLocation>
</comment>
<dbReference type="InterPro" id="IPR002687">
    <property type="entry name" value="Nop_dom"/>
</dbReference>
<evidence type="ECO:0000256" key="4">
    <source>
        <dbReference type="ARBA" id="ARBA00022728"/>
    </source>
</evidence>
<dbReference type="InterPro" id="IPR019175">
    <property type="entry name" value="Prp31_C"/>
</dbReference>
<dbReference type="InterPro" id="IPR012976">
    <property type="entry name" value="NOSIC"/>
</dbReference>